<feature type="region of interest" description="Disordered" evidence="1">
    <location>
        <begin position="1"/>
        <end position="55"/>
    </location>
</feature>
<evidence type="ECO:0000313" key="3">
    <source>
        <dbReference type="Proteomes" id="UP001138500"/>
    </source>
</evidence>
<feature type="region of interest" description="Disordered" evidence="1">
    <location>
        <begin position="63"/>
        <end position="82"/>
    </location>
</feature>
<dbReference type="EMBL" id="RIBY02001899">
    <property type="protein sequence ID" value="KAH9827250.1"/>
    <property type="molecule type" value="Genomic_DNA"/>
</dbReference>
<dbReference type="AlphaFoldDB" id="A0A9W7SRM2"/>
<comment type="caution">
    <text evidence="2">The sequence shown here is derived from an EMBL/GenBank/DDBJ whole genome shotgun (WGS) entry which is preliminary data.</text>
</comment>
<dbReference type="Proteomes" id="UP001138500">
    <property type="component" value="Unassembled WGS sequence"/>
</dbReference>
<sequence length="541" mass="61702">MPSYSMSSLVAVESNEESSAASTPSSPRDDAEYGSHVAPDGRDHTDIGDDMLTAEQIVAMYDQQNFQIDDRGQDDDDGPSADDIRTAEHILAVYDRRSSRTNDLGQENDDAPPVDHTTDISSHGVPPVDSLDEDARDDRFLPDDQSDDEGDTHRYAFFDAGVDNFAQAMLTRWYDQAEHMTEYDQQQFFAAISCSIADAQDHPSSEVRLLATAVQNIIDAARAENAHIRQRRQEIEEQWDREDRLEAEVQRAGQDLWVHAARYPGLRDAFDSSLDAWREQDQQGARAFESHRADCVAAASSEVRQTDMMAWYPGLPDHVRQPLTAFQVHLHREAWLSLSFQAALAQRQGRYSLLGDWDERRFAVSVTISGGYDRVSGFHSVVPYGIDLVEEIERNSFSFMAPKDDQSLEQKLAFVEVNCRVREMRLKLAWEALHAHSSHQFVWVQFQQHWLHEARQYLHTLVSTNHGGGLSDEDREKVLATMRFLYMVEFPWQEELGCQIANPDRRDVGIDVLMEQLRGLSADDWCRRAGCMEREETDLEE</sequence>
<protein>
    <submittedName>
        <fullName evidence="2">Uncharacterized protein</fullName>
    </submittedName>
</protein>
<evidence type="ECO:0000313" key="2">
    <source>
        <dbReference type="EMBL" id="KAH9827250.1"/>
    </source>
</evidence>
<dbReference type="OrthoDB" id="10568387at2759"/>
<evidence type="ECO:0000256" key="1">
    <source>
        <dbReference type="SAM" id="MobiDB-lite"/>
    </source>
</evidence>
<reference evidence="2 3" key="2">
    <citation type="journal article" date="2021" name="Curr. Genet.">
        <title>Genetic response to nitrogen starvation in the aggressive Eucalyptus foliar pathogen Teratosphaeria destructans.</title>
        <authorList>
            <person name="Havenga M."/>
            <person name="Wingfield B.D."/>
            <person name="Wingfield M.J."/>
            <person name="Dreyer L.L."/>
            <person name="Roets F."/>
            <person name="Aylward J."/>
        </authorList>
    </citation>
    <scope>NUCLEOTIDE SEQUENCE [LARGE SCALE GENOMIC DNA]</scope>
    <source>
        <strain evidence="2">CMW44962</strain>
    </source>
</reference>
<gene>
    <name evidence="2" type="ORF">Tdes44962_MAKER09791</name>
</gene>
<feature type="compositionally biased region" description="Low complexity" evidence="1">
    <location>
        <begin position="7"/>
        <end position="26"/>
    </location>
</feature>
<accession>A0A9W7SRM2</accession>
<keyword evidence="3" id="KW-1185">Reference proteome</keyword>
<organism evidence="2 3">
    <name type="scientific">Teratosphaeria destructans</name>
    <dbReference type="NCBI Taxonomy" id="418781"/>
    <lineage>
        <taxon>Eukaryota</taxon>
        <taxon>Fungi</taxon>
        <taxon>Dikarya</taxon>
        <taxon>Ascomycota</taxon>
        <taxon>Pezizomycotina</taxon>
        <taxon>Dothideomycetes</taxon>
        <taxon>Dothideomycetidae</taxon>
        <taxon>Mycosphaerellales</taxon>
        <taxon>Teratosphaeriaceae</taxon>
        <taxon>Teratosphaeria</taxon>
    </lineage>
</organism>
<proteinExistence type="predicted"/>
<name>A0A9W7SRM2_9PEZI</name>
<feature type="compositionally biased region" description="Basic and acidic residues" evidence="1">
    <location>
        <begin position="27"/>
        <end position="47"/>
    </location>
</feature>
<feature type="region of interest" description="Disordered" evidence="1">
    <location>
        <begin position="96"/>
        <end position="152"/>
    </location>
</feature>
<reference evidence="2 3" key="1">
    <citation type="journal article" date="2018" name="IMA Fungus">
        <title>IMA Genome-F 10: Nine draft genome sequences of Claviceps purpurea s.lat., including C. arundinis, C. humidiphila, and C. cf. spartinae, pseudomolecules for the pitch canker pathogen Fusarium circinatum, draft genome of Davidsoniella eucalypti, Grosmannia galeiformis, Quambalaria eucalypti, and Teratosphaeria destructans.</title>
        <authorList>
            <person name="Wingfield B.D."/>
            <person name="Liu M."/>
            <person name="Nguyen H.D."/>
            <person name="Lane F.A."/>
            <person name="Morgan S.W."/>
            <person name="De Vos L."/>
            <person name="Wilken P.M."/>
            <person name="Duong T.A."/>
            <person name="Aylward J."/>
            <person name="Coetzee M.P."/>
            <person name="Dadej K."/>
            <person name="De Beer Z.W."/>
            <person name="Findlay W."/>
            <person name="Havenga M."/>
            <person name="Kolarik M."/>
            <person name="Menzies J.G."/>
            <person name="Naidoo K."/>
            <person name="Pochopski O."/>
            <person name="Shoukouhi P."/>
            <person name="Santana Q.C."/>
            <person name="Seifert K.A."/>
            <person name="Soal N."/>
            <person name="Steenkamp E.T."/>
            <person name="Tatham C.T."/>
            <person name="van der Nest M.A."/>
            <person name="Wingfield M.J."/>
        </authorList>
    </citation>
    <scope>NUCLEOTIDE SEQUENCE [LARGE SCALE GENOMIC DNA]</scope>
    <source>
        <strain evidence="2">CMW44962</strain>
    </source>
</reference>